<name>A0A6P1CRF7_9NOCA</name>
<dbReference type="CDD" id="cd13402">
    <property type="entry name" value="LT_TF-like"/>
    <property type="match status" value="1"/>
</dbReference>
<dbReference type="InterPro" id="IPR023346">
    <property type="entry name" value="Lysozyme-like_dom_sf"/>
</dbReference>
<protein>
    <submittedName>
        <fullName evidence="3">Transglycosylase SLT domain-containing protein</fullName>
    </submittedName>
</protein>
<accession>A0A6P1CRF7</accession>
<dbReference type="Proteomes" id="UP000471166">
    <property type="component" value="Unassembled WGS sequence"/>
</dbReference>
<dbReference type="AlphaFoldDB" id="A0A6P1CRF7"/>
<feature type="compositionally biased region" description="Polar residues" evidence="1">
    <location>
        <begin position="160"/>
        <end position="171"/>
    </location>
</feature>
<dbReference type="SUPFAM" id="SSF53955">
    <property type="entry name" value="Lysozyme-like"/>
    <property type="match status" value="1"/>
</dbReference>
<feature type="compositionally biased region" description="Basic and acidic residues" evidence="1">
    <location>
        <begin position="113"/>
        <end position="122"/>
    </location>
</feature>
<feature type="compositionally biased region" description="Low complexity" evidence="1">
    <location>
        <begin position="259"/>
        <end position="274"/>
    </location>
</feature>
<gene>
    <name evidence="3" type="ORF">GV791_14910</name>
</gene>
<comment type="caution">
    <text evidence="3">The sequence shown here is derived from an EMBL/GenBank/DDBJ whole genome shotgun (WGS) entry which is preliminary data.</text>
</comment>
<evidence type="ECO:0000256" key="1">
    <source>
        <dbReference type="SAM" id="MobiDB-lite"/>
    </source>
</evidence>
<evidence type="ECO:0000259" key="2">
    <source>
        <dbReference type="Pfam" id="PF01464"/>
    </source>
</evidence>
<sequence length="500" mass="53296">MLTTSDVAKMGGQAGVYRFRAALQAGLVRGFAGGGAVGWTQKDEINLQQAQAKIAKAEEKAQKVLDDPKSSDADKRLAQLAVDEARNDAQVLEAKKAGRSGPSTEVLPQAPLPERKSDRDIQIENAQMAVDDANTKRNQVYADPNSTDADRRKADNDYLSAQNARQKAQKSQGEEGDKLPEQYSLPGILGAAGTIIGKGILSFFGLENSILSDTNVYNRAFNETVDFYENKNKEAADSEADAGGYDYVPQNLPIETDDTSSSSSSDSSTSSSDSSKGEHAYDPGTGVEQWRPTFAAVLAALGMPSSWLGLGLAQMQSESGGNPRAINLWDSNAEKGIPSKGLMQVIDPTFQSYRSALYPNDIWDPSANIAAALRYLVARYGGPEGVWGEGHGYADGGWVPGIGGPRSDSIRARLSPGEFVVNAASAAANGDWLEAINAGLSLGVPALPPGLIPRGGDTTNTRDHSVNFHGDMHLMNVDHLMREQDRWATNQAMGALAAYT</sequence>
<dbReference type="InterPro" id="IPR008258">
    <property type="entry name" value="Transglycosylase_SLT_dom_1"/>
</dbReference>
<dbReference type="Gene3D" id="1.10.530.10">
    <property type="match status" value="1"/>
</dbReference>
<proteinExistence type="predicted"/>
<organism evidence="3 4">
    <name type="scientific">Nocardia cyriacigeorgica</name>
    <dbReference type="NCBI Taxonomy" id="135487"/>
    <lineage>
        <taxon>Bacteria</taxon>
        <taxon>Bacillati</taxon>
        <taxon>Actinomycetota</taxon>
        <taxon>Actinomycetes</taxon>
        <taxon>Mycobacteriales</taxon>
        <taxon>Nocardiaceae</taxon>
        <taxon>Nocardia</taxon>
    </lineage>
</organism>
<feature type="region of interest" description="Disordered" evidence="1">
    <location>
        <begin position="93"/>
        <end position="153"/>
    </location>
</feature>
<dbReference type="EMBL" id="JAAGVB010000020">
    <property type="protein sequence ID" value="NEW33846.1"/>
    <property type="molecule type" value="Genomic_DNA"/>
</dbReference>
<feature type="domain" description="Transglycosylase SLT" evidence="2">
    <location>
        <begin position="306"/>
        <end position="386"/>
    </location>
</feature>
<evidence type="ECO:0000313" key="3">
    <source>
        <dbReference type="EMBL" id="NEW33846.1"/>
    </source>
</evidence>
<feature type="region of interest" description="Disordered" evidence="1">
    <location>
        <begin position="160"/>
        <end position="179"/>
    </location>
</feature>
<dbReference type="Pfam" id="PF01464">
    <property type="entry name" value="SLT"/>
    <property type="match status" value="1"/>
</dbReference>
<feature type="region of interest" description="Disordered" evidence="1">
    <location>
        <begin position="235"/>
        <end position="287"/>
    </location>
</feature>
<evidence type="ECO:0000313" key="4">
    <source>
        <dbReference type="Proteomes" id="UP000471166"/>
    </source>
</evidence>
<reference evidence="3 4" key="1">
    <citation type="submission" date="2020-01" db="EMBL/GenBank/DDBJ databases">
        <title>Genetics and antimicrobial susceptibilities of Nocardia species isolated from the soil; a comparison with species isolated from humans.</title>
        <authorList>
            <person name="Carrasco G."/>
            <person name="Monzon S."/>
            <person name="Sansegundo M."/>
            <person name="Garcia E."/>
            <person name="Garrido N."/>
            <person name="Medina M.J."/>
            <person name="Villalon P."/>
            <person name="Ramirez-Arocha A.C."/>
            <person name="Jimenez P."/>
            <person name="Cuesta I."/>
            <person name="Valdezate S."/>
        </authorList>
    </citation>
    <scope>NUCLEOTIDE SEQUENCE [LARGE SCALE GENOMIC DNA]</scope>
    <source>
        <strain evidence="3 4">CNM20110626</strain>
    </source>
</reference>